<proteinExistence type="predicted"/>
<dbReference type="Proteomes" id="UP000464178">
    <property type="component" value="Chromosome"/>
</dbReference>
<sequence>MQTAVQKSVSDSQYVANSQLLNLRGFRPLFADELRTQVANGARCVRFEYCFSLLFVTVRRQSEVFLTNSWQQRYLWGLWYSVLALLLGPWGVPWGLFWTLWAIWVNTTGGAECTASVLAALETSSTESPDAQINSHAGEGSLSSPAYN</sequence>
<feature type="transmembrane region" description="Helical" evidence="2">
    <location>
        <begin position="78"/>
        <end position="104"/>
    </location>
</feature>
<dbReference type="AlphaFoldDB" id="A0A6P2DK36"/>
<dbReference type="EMBL" id="LR593886">
    <property type="protein sequence ID" value="VTS02924.1"/>
    <property type="molecule type" value="Genomic_DNA"/>
</dbReference>
<keyword evidence="2" id="KW-1133">Transmembrane helix</keyword>
<organism evidence="3 4">
    <name type="scientific">Gemmata massiliana</name>
    <dbReference type="NCBI Taxonomy" id="1210884"/>
    <lineage>
        <taxon>Bacteria</taxon>
        <taxon>Pseudomonadati</taxon>
        <taxon>Planctomycetota</taxon>
        <taxon>Planctomycetia</taxon>
        <taxon>Gemmatales</taxon>
        <taxon>Gemmataceae</taxon>
        <taxon>Gemmata</taxon>
    </lineage>
</organism>
<evidence type="ECO:0000313" key="3">
    <source>
        <dbReference type="EMBL" id="VTS02924.1"/>
    </source>
</evidence>
<feature type="region of interest" description="Disordered" evidence="1">
    <location>
        <begin position="128"/>
        <end position="148"/>
    </location>
</feature>
<evidence type="ECO:0000256" key="2">
    <source>
        <dbReference type="SAM" id="Phobius"/>
    </source>
</evidence>
<keyword evidence="2" id="KW-0472">Membrane</keyword>
<protein>
    <submittedName>
        <fullName evidence="3">Uncharacterized protein</fullName>
    </submittedName>
</protein>
<accession>A0A6P2DK36</accession>
<evidence type="ECO:0000256" key="1">
    <source>
        <dbReference type="SAM" id="MobiDB-lite"/>
    </source>
</evidence>
<keyword evidence="4" id="KW-1185">Reference proteome</keyword>
<dbReference type="KEGG" id="gms:SOIL9_73540"/>
<keyword evidence="2" id="KW-0812">Transmembrane</keyword>
<evidence type="ECO:0000313" key="4">
    <source>
        <dbReference type="Proteomes" id="UP000464178"/>
    </source>
</evidence>
<name>A0A6P2DK36_9BACT</name>
<reference evidence="3 4" key="1">
    <citation type="submission" date="2019-05" db="EMBL/GenBank/DDBJ databases">
        <authorList>
            <consortium name="Science for Life Laboratories"/>
        </authorList>
    </citation>
    <scope>NUCLEOTIDE SEQUENCE [LARGE SCALE GENOMIC DNA]</scope>
    <source>
        <strain evidence="3">Soil9</strain>
    </source>
</reference>
<gene>
    <name evidence="3" type="ORF">SOIL9_73540</name>
</gene>